<comment type="caution">
    <text evidence="1">The sequence shown here is derived from an EMBL/GenBank/DDBJ whole genome shotgun (WGS) entry which is preliminary data.</text>
</comment>
<proteinExistence type="predicted"/>
<organism evidence="1 2">
    <name type="scientific">Bacteroides uniformis</name>
    <dbReference type="NCBI Taxonomy" id="820"/>
    <lineage>
        <taxon>Bacteria</taxon>
        <taxon>Pseudomonadati</taxon>
        <taxon>Bacteroidota</taxon>
        <taxon>Bacteroidia</taxon>
        <taxon>Bacteroidales</taxon>
        <taxon>Bacteroidaceae</taxon>
        <taxon>Bacteroides</taxon>
    </lineage>
</organism>
<gene>
    <name evidence="1" type="ORF">GAP41_10890</name>
</gene>
<dbReference type="AlphaFoldDB" id="A0A4Q5E3Z5"/>
<evidence type="ECO:0000313" key="1">
    <source>
        <dbReference type="EMBL" id="KAB4243087.1"/>
    </source>
</evidence>
<protein>
    <submittedName>
        <fullName evidence="1">Uncharacterized protein</fullName>
    </submittedName>
</protein>
<accession>A0A4Q5E3Z5</accession>
<dbReference type="RefSeq" id="WP_130081674.1">
    <property type="nucleotide sequence ID" value="NZ_RCXX01000019.1"/>
</dbReference>
<name>A0A4Q5E3Z5_BACUN</name>
<reference evidence="1 2" key="1">
    <citation type="journal article" date="2019" name="Nat. Med.">
        <title>A library of human gut bacterial isolates paired with longitudinal multiomics data enables mechanistic microbiome research.</title>
        <authorList>
            <person name="Poyet M."/>
            <person name="Groussin M."/>
            <person name="Gibbons S.M."/>
            <person name="Avila-Pacheco J."/>
            <person name="Jiang X."/>
            <person name="Kearney S.M."/>
            <person name="Perrotta A.R."/>
            <person name="Berdy B."/>
            <person name="Zhao S."/>
            <person name="Lieberman T.D."/>
            <person name="Swanson P.K."/>
            <person name="Smith M."/>
            <person name="Roesemann S."/>
            <person name="Alexander J.E."/>
            <person name="Rich S.A."/>
            <person name="Livny J."/>
            <person name="Vlamakis H."/>
            <person name="Clish C."/>
            <person name="Bullock K."/>
            <person name="Deik A."/>
            <person name="Scott J."/>
            <person name="Pierce K.A."/>
            <person name="Xavier R.J."/>
            <person name="Alm E.J."/>
        </authorList>
    </citation>
    <scope>NUCLEOTIDE SEQUENCE [LARGE SCALE GENOMIC DNA]</scope>
    <source>
        <strain evidence="1 2">BIOML-A6</strain>
    </source>
</reference>
<dbReference type="EMBL" id="WCTM01000005">
    <property type="protein sequence ID" value="KAB4243087.1"/>
    <property type="molecule type" value="Genomic_DNA"/>
</dbReference>
<sequence>MDTITIANKEIALMAFDRLRKEDKKDSALKLARCMLQNASISLGIGDIDWDIDMAIRQCGGVPRTGYRYTAYFHFNRNTEMGKEIYDKIVKELYG</sequence>
<dbReference type="Proteomes" id="UP000431575">
    <property type="component" value="Unassembled WGS sequence"/>
</dbReference>
<evidence type="ECO:0000313" key="2">
    <source>
        <dbReference type="Proteomes" id="UP000431575"/>
    </source>
</evidence>